<dbReference type="AlphaFoldDB" id="H2KSW9"/>
<reference evidence="12" key="1">
    <citation type="journal article" date="2011" name="Genome Biol.">
        <title>The draft genome of the carcinogenic human liver fluke Clonorchis sinensis.</title>
        <authorList>
            <person name="Wang X."/>
            <person name="Chen W."/>
            <person name="Huang Y."/>
            <person name="Sun J."/>
            <person name="Men J."/>
            <person name="Liu H."/>
            <person name="Luo F."/>
            <person name="Guo L."/>
            <person name="Lv X."/>
            <person name="Deng C."/>
            <person name="Zhou C."/>
            <person name="Fan Y."/>
            <person name="Li X."/>
            <person name="Huang L."/>
            <person name="Hu Y."/>
            <person name="Liang C."/>
            <person name="Hu X."/>
            <person name="Xu J."/>
            <person name="Yu X."/>
        </authorList>
    </citation>
    <scope>NUCLEOTIDE SEQUENCE [LARGE SCALE GENOMIC DNA]</scope>
    <source>
        <strain evidence="12">Henan</strain>
    </source>
</reference>
<evidence type="ECO:0000256" key="4">
    <source>
        <dbReference type="ARBA" id="ARBA00022630"/>
    </source>
</evidence>
<dbReference type="Pfam" id="PF02852">
    <property type="entry name" value="Pyr_redox_dim"/>
    <property type="match status" value="1"/>
</dbReference>
<keyword evidence="7" id="KW-0520">NAD</keyword>
<dbReference type="FunFam" id="3.30.390.30:FF:000001">
    <property type="entry name" value="Dihydrolipoyl dehydrogenase"/>
    <property type="match status" value="1"/>
</dbReference>
<evidence type="ECO:0000256" key="6">
    <source>
        <dbReference type="ARBA" id="ARBA00023002"/>
    </source>
</evidence>
<evidence type="ECO:0000313" key="12">
    <source>
        <dbReference type="EMBL" id="GAA38608.2"/>
    </source>
</evidence>
<dbReference type="EC" id="1.8.1.4" evidence="3"/>
<keyword evidence="5" id="KW-0274">FAD</keyword>
<comment type="cofactor">
    <cofactor evidence="1">
        <name>FAD</name>
        <dbReference type="ChEBI" id="CHEBI:57692"/>
    </cofactor>
</comment>
<dbReference type="SUPFAM" id="SSF55424">
    <property type="entry name" value="FAD/NAD-linked reductases, dimerisation (C-terminal) domain"/>
    <property type="match status" value="1"/>
</dbReference>
<dbReference type="Pfam" id="PF07992">
    <property type="entry name" value="Pyr_redox_2"/>
    <property type="match status" value="1"/>
</dbReference>
<sequence length="271" mass="29121">VTCVEFLGHVGGMGIDMEVSKSFQRILTKQGLTFMLNTKVTAAAKSGNSVTVNVEGVKDGKTSSLECDTLLICIGRRPYTTGLNLDKVGIKLDDRGRIPVNKHFQTSIPSIYAIGDCIPGPMLAHKAEDEGILCVEGMKGGAVHMDYNCVPSVIYTYPECAWVGRSEEQCKEEGLPVKIGRFPMSANSRAKTNDEPDGMFKVIAHKETDRILGVHLLGPSAGELINEAALAMEYGASAEDVARVCHAHPTLSEALREACLSAFCGKAINFS</sequence>
<organism evidence="12 13">
    <name type="scientific">Clonorchis sinensis</name>
    <name type="common">Chinese liver fluke</name>
    <dbReference type="NCBI Taxonomy" id="79923"/>
    <lineage>
        <taxon>Eukaryota</taxon>
        <taxon>Metazoa</taxon>
        <taxon>Spiralia</taxon>
        <taxon>Lophotrochozoa</taxon>
        <taxon>Platyhelminthes</taxon>
        <taxon>Trematoda</taxon>
        <taxon>Digenea</taxon>
        <taxon>Opisthorchiida</taxon>
        <taxon>Opisthorchiata</taxon>
        <taxon>Opisthorchiidae</taxon>
        <taxon>Clonorchis</taxon>
    </lineage>
</organism>
<evidence type="ECO:0000256" key="2">
    <source>
        <dbReference type="ARBA" id="ARBA00007532"/>
    </source>
</evidence>
<dbReference type="InterPro" id="IPR050151">
    <property type="entry name" value="Class-I_Pyr_Nuc-Dis_Oxidored"/>
</dbReference>
<dbReference type="PANTHER" id="PTHR22912:SF151">
    <property type="entry name" value="DIHYDROLIPOYL DEHYDROGENASE, MITOCHONDRIAL"/>
    <property type="match status" value="1"/>
</dbReference>
<dbReference type="PRINTS" id="PR00368">
    <property type="entry name" value="FADPNR"/>
</dbReference>
<dbReference type="Proteomes" id="UP000008909">
    <property type="component" value="Unassembled WGS sequence"/>
</dbReference>
<reference key="2">
    <citation type="submission" date="2011-10" db="EMBL/GenBank/DDBJ databases">
        <title>The genome and transcriptome sequence of Clonorchis sinensis provide insights into the carcinogenic liver fluke.</title>
        <authorList>
            <person name="Wang X."/>
            <person name="Huang Y."/>
            <person name="Chen W."/>
            <person name="Liu H."/>
            <person name="Guo L."/>
            <person name="Chen Y."/>
            <person name="Luo F."/>
            <person name="Zhou W."/>
            <person name="Sun J."/>
            <person name="Mao Q."/>
            <person name="Liang P."/>
            <person name="Zhou C."/>
            <person name="Tian Y."/>
            <person name="Men J."/>
            <person name="Lv X."/>
            <person name="Huang L."/>
            <person name="Zhou J."/>
            <person name="Hu Y."/>
            <person name="Li R."/>
            <person name="Zhang F."/>
            <person name="Lei H."/>
            <person name="Li X."/>
            <person name="Hu X."/>
            <person name="Liang C."/>
            <person name="Xu J."/>
            <person name="Wu Z."/>
            <person name="Yu X."/>
        </authorList>
    </citation>
    <scope>NUCLEOTIDE SEQUENCE</scope>
    <source>
        <strain>Henan</strain>
    </source>
</reference>
<comment type="catalytic activity">
    <reaction evidence="9">
        <text>N(6)-[(R)-dihydrolipoyl]-L-lysyl-[protein] + NAD(+) = N(6)-[(R)-lipoyl]-L-lysyl-[protein] + NADH + H(+)</text>
        <dbReference type="Rhea" id="RHEA:15045"/>
        <dbReference type="Rhea" id="RHEA-COMP:10474"/>
        <dbReference type="Rhea" id="RHEA-COMP:10475"/>
        <dbReference type="ChEBI" id="CHEBI:15378"/>
        <dbReference type="ChEBI" id="CHEBI:57540"/>
        <dbReference type="ChEBI" id="CHEBI:57945"/>
        <dbReference type="ChEBI" id="CHEBI:83099"/>
        <dbReference type="ChEBI" id="CHEBI:83100"/>
        <dbReference type="EC" id="1.8.1.4"/>
    </reaction>
</comment>
<dbReference type="GO" id="GO:0004148">
    <property type="term" value="F:dihydrolipoyl dehydrogenase (NADH) activity"/>
    <property type="evidence" value="ECO:0007669"/>
    <property type="project" value="UniProtKB-EC"/>
</dbReference>
<protein>
    <recommendedName>
        <fullName evidence="3">dihydrolipoyl dehydrogenase</fullName>
        <ecNumber evidence="3">1.8.1.4</ecNumber>
    </recommendedName>
    <alternativeName>
        <fullName evidence="8">Dihydrolipoamide dehydrogenase</fullName>
    </alternativeName>
</protein>
<evidence type="ECO:0000256" key="1">
    <source>
        <dbReference type="ARBA" id="ARBA00001974"/>
    </source>
</evidence>
<dbReference type="PRINTS" id="PR00411">
    <property type="entry name" value="PNDRDTASEI"/>
</dbReference>
<dbReference type="InterPro" id="IPR023753">
    <property type="entry name" value="FAD/NAD-binding_dom"/>
</dbReference>
<dbReference type="InterPro" id="IPR036188">
    <property type="entry name" value="FAD/NAD-bd_sf"/>
</dbReference>
<evidence type="ECO:0000256" key="8">
    <source>
        <dbReference type="ARBA" id="ARBA00031281"/>
    </source>
</evidence>
<gene>
    <name evidence="12" type="ORF">CLF_110627</name>
</gene>
<dbReference type="GO" id="GO:0005739">
    <property type="term" value="C:mitochondrion"/>
    <property type="evidence" value="ECO:0007669"/>
    <property type="project" value="TreeGrafter"/>
</dbReference>
<comment type="similarity">
    <text evidence="2">Belongs to the class-I pyridine nucleotide-disulfide oxidoreductase family.</text>
</comment>
<evidence type="ECO:0000256" key="5">
    <source>
        <dbReference type="ARBA" id="ARBA00022827"/>
    </source>
</evidence>
<dbReference type="GO" id="GO:0050660">
    <property type="term" value="F:flavin adenine dinucleotide binding"/>
    <property type="evidence" value="ECO:0007669"/>
    <property type="project" value="TreeGrafter"/>
</dbReference>
<keyword evidence="6" id="KW-0560">Oxidoreductase</keyword>
<dbReference type="GO" id="GO:0006103">
    <property type="term" value="P:2-oxoglutarate metabolic process"/>
    <property type="evidence" value="ECO:0007669"/>
    <property type="project" value="TreeGrafter"/>
</dbReference>
<dbReference type="InterPro" id="IPR016156">
    <property type="entry name" value="FAD/NAD-linked_Rdtase_dimer_sf"/>
</dbReference>
<keyword evidence="13" id="KW-1185">Reference proteome</keyword>
<dbReference type="InterPro" id="IPR004099">
    <property type="entry name" value="Pyr_nucl-diS_OxRdtase_dimer"/>
</dbReference>
<evidence type="ECO:0000256" key="7">
    <source>
        <dbReference type="ARBA" id="ARBA00023027"/>
    </source>
</evidence>
<dbReference type="PANTHER" id="PTHR22912">
    <property type="entry name" value="DISULFIDE OXIDOREDUCTASE"/>
    <property type="match status" value="1"/>
</dbReference>
<evidence type="ECO:0000259" key="11">
    <source>
        <dbReference type="Pfam" id="PF07992"/>
    </source>
</evidence>
<feature type="domain" description="FAD/NAD(P)-binding" evidence="11">
    <location>
        <begin position="1"/>
        <end position="131"/>
    </location>
</feature>
<accession>H2KSW9</accession>
<feature type="non-terminal residue" evidence="12">
    <location>
        <position position="1"/>
    </location>
</feature>
<proteinExistence type="inferred from homology"/>
<dbReference type="GO" id="GO:0045252">
    <property type="term" value="C:oxoglutarate dehydrogenase complex"/>
    <property type="evidence" value="ECO:0007669"/>
    <property type="project" value="TreeGrafter"/>
</dbReference>
<name>H2KSW9_CLOSI</name>
<feature type="domain" description="Pyridine nucleotide-disulphide oxidoreductase dimerisation" evidence="10">
    <location>
        <begin position="150"/>
        <end position="258"/>
    </location>
</feature>
<evidence type="ECO:0000256" key="3">
    <source>
        <dbReference type="ARBA" id="ARBA00012608"/>
    </source>
</evidence>
<dbReference type="EMBL" id="DF143543">
    <property type="protein sequence ID" value="GAA38608.2"/>
    <property type="molecule type" value="Genomic_DNA"/>
</dbReference>
<keyword evidence="4" id="KW-0285">Flavoprotein</keyword>
<dbReference type="Gene3D" id="3.30.390.30">
    <property type="match status" value="1"/>
</dbReference>
<dbReference type="Gene3D" id="3.50.50.60">
    <property type="entry name" value="FAD/NAD(P)-binding domain"/>
    <property type="match status" value="2"/>
</dbReference>
<dbReference type="SUPFAM" id="SSF51905">
    <property type="entry name" value="FAD/NAD(P)-binding domain"/>
    <property type="match status" value="1"/>
</dbReference>
<evidence type="ECO:0000256" key="9">
    <source>
        <dbReference type="ARBA" id="ARBA00049187"/>
    </source>
</evidence>
<evidence type="ECO:0000313" key="13">
    <source>
        <dbReference type="Proteomes" id="UP000008909"/>
    </source>
</evidence>
<evidence type="ECO:0000259" key="10">
    <source>
        <dbReference type="Pfam" id="PF02852"/>
    </source>
</evidence>